<evidence type="ECO:0000313" key="2">
    <source>
        <dbReference type="Proteomes" id="UP000265520"/>
    </source>
</evidence>
<accession>A0A392RIX3</accession>
<proteinExistence type="predicted"/>
<name>A0A392RIX3_9FABA</name>
<reference evidence="1 2" key="1">
    <citation type="journal article" date="2018" name="Front. Plant Sci.">
        <title>Red Clover (Trifolium pratense) and Zigzag Clover (T. medium) - A Picture of Genomic Similarities and Differences.</title>
        <authorList>
            <person name="Dluhosova J."/>
            <person name="Istvanek J."/>
            <person name="Nedelnik J."/>
            <person name="Repkova J."/>
        </authorList>
    </citation>
    <scope>NUCLEOTIDE SEQUENCE [LARGE SCALE GENOMIC DNA]</scope>
    <source>
        <strain evidence="2">cv. 10/8</strain>
        <tissue evidence="1">Leaf</tissue>
    </source>
</reference>
<protein>
    <submittedName>
        <fullName evidence="1">Uncharacterized protein</fullName>
    </submittedName>
</protein>
<dbReference type="Proteomes" id="UP000265520">
    <property type="component" value="Unassembled WGS sequence"/>
</dbReference>
<feature type="non-terminal residue" evidence="1">
    <location>
        <position position="1"/>
    </location>
</feature>
<comment type="caution">
    <text evidence="1">The sequence shown here is derived from an EMBL/GenBank/DDBJ whole genome shotgun (WGS) entry which is preliminary data.</text>
</comment>
<dbReference type="AlphaFoldDB" id="A0A392RIX3"/>
<dbReference type="EMBL" id="LXQA010226867">
    <property type="protein sequence ID" value="MCI35766.1"/>
    <property type="molecule type" value="Genomic_DNA"/>
</dbReference>
<organism evidence="1 2">
    <name type="scientific">Trifolium medium</name>
    <dbReference type="NCBI Taxonomy" id="97028"/>
    <lineage>
        <taxon>Eukaryota</taxon>
        <taxon>Viridiplantae</taxon>
        <taxon>Streptophyta</taxon>
        <taxon>Embryophyta</taxon>
        <taxon>Tracheophyta</taxon>
        <taxon>Spermatophyta</taxon>
        <taxon>Magnoliopsida</taxon>
        <taxon>eudicotyledons</taxon>
        <taxon>Gunneridae</taxon>
        <taxon>Pentapetalae</taxon>
        <taxon>rosids</taxon>
        <taxon>fabids</taxon>
        <taxon>Fabales</taxon>
        <taxon>Fabaceae</taxon>
        <taxon>Papilionoideae</taxon>
        <taxon>50 kb inversion clade</taxon>
        <taxon>NPAAA clade</taxon>
        <taxon>Hologalegina</taxon>
        <taxon>IRL clade</taxon>
        <taxon>Trifolieae</taxon>
        <taxon>Trifolium</taxon>
    </lineage>
</organism>
<keyword evidence="2" id="KW-1185">Reference proteome</keyword>
<sequence>PSEKKEVGGGDRVEKATKAIEDVRKETAAHVSGSRIKTDMVVLENSSEGNAQLVVSGDQSFAEAVLRRVGL</sequence>
<evidence type="ECO:0000313" key="1">
    <source>
        <dbReference type="EMBL" id="MCI35766.1"/>
    </source>
</evidence>